<feature type="region of interest" description="Disordered" evidence="1">
    <location>
        <begin position="239"/>
        <end position="330"/>
    </location>
</feature>
<keyword evidence="3" id="KW-1185">Reference proteome</keyword>
<dbReference type="AlphaFoldDB" id="A0AA39QX61"/>
<proteinExistence type="predicted"/>
<feature type="compositionally biased region" description="Polar residues" evidence="1">
    <location>
        <begin position="369"/>
        <end position="380"/>
    </location>
</feature>
<feature type="region of interest" description="Disordered" evidence="1">
    <location>
        <begin position="130"/>
        <end position="216"/>
    </location>
</feature>
<organism evidence="2 3">
    <name type="scientific">Cladonia borealis</name>
    <dbReference type="NCBI Taxonomy" id="184061"/>
    <lineage>
        <taxon>Eukaryota</taxon>
        <taxon>Fungi</taxon>
        <taxon>Dikarya</taxon>
        <taxon>Ascomycota</taxon>
        <taxon>Pezizomycotina</taxon>
        <taxon>Lecanoromycetes</taxon>
        <taxon>OSLEUM clade</taxon>
        <taxon>Lecanoromycetidae</taxon>
        <taxon>Lecanorales</taxon>
        <taxon>Lecanorineae</taxon>
        <taxon>Cladoniaceae</taxon>
        <taxon>Cladonia</taxon>
    </lineage>
</organism>
<dbReference type="Proteomes" id="UP001166286">
    <property type="component" value="Unassembled WGS sequence"/>
</dbReference>
<feature type="compositionally biased region" description="Polar residues" evidence="1">
    <location>
        <begin position="389"/>
        <end position="399"/>
    </location>
</feature>
<evidence type="ECO:0000256" key="1">
    <source>
        <dbReference type="SAM" id="MobiDB-lite"/>
    </source>
</evidence>
<feature type="compositionally biased region" description="Polar residues" evidence="1">
    <location>
        <begin position="34"/>
        <end position="51"/>
    </location>
</feature>
<feature type="compositionally biased region" description="Basic and acidic residues" evidence="1">
    <location>
        <begin position="439"/>
        <end position="449"/>
    </location>
</feature>
<feature type="compositionally biased region" description="Low complexity" evidence="1">
    <location>
        <begin position="59"/>
        <end position="83"/>
    </location>
</feature>
<reference evidence="2" key="1">
    <citation type="submission" date="2023-03" db="EMBL/GenBank/DDBJ databases">
        <title>Complete genome of Cladonia borealis.</title>
        <authorList>
            <person name="Park H."/>
        </authorList>
    </citation>
    <scope>NUCLEOTIDE SEQUENCE</scope>
    <source>
        <strain evidence="2">ANT050790</strain>
    </source>
</reference>
<gene>
    <name evidence="2" type="ORF">JMJ35_006444</name>
</gene>
<name>A0AA39QX61_9LECA</name>
<evidence type="ECO:0000313" key="3">
    <source>
        <dbReference type="Proteomes" id="UP001166286"/>
    </source>
</evidence>
<feature type="compositionally biased region" description="Polar residues" evidence="1">
    <location>
        <begin position="245"/>
        <end position="261"/>
    </location>
</feature>
<feature type="region of interest" description="Disordered" evidence="1">
    <location>
        <begin position="355"/>
        <end position="471"/>
    </location>
</feature>
<feature type="region of interest" description="Disordered" evidence="1">
    <location>
        <begin position="1"/>
        <end position="90"/>
    </location>
</feature>
<sequence length="471" mass="50582">MTSQRAEYVRPQLEPNRCPRLSYRSKSGHLEPVNTMSIATSNPASPQQSDFCPSPRFPPSLISDTSSSSSSMDPTMSTTSLPPKAQSDVSKKKSGFLSGLFGAKEPSAQALADYQKQLMKQGNGRVTAVGLPGVSSAKLPPTVPKTNSKWDGVPQAVKEKEKHHEKAKRYSSSGLYQTNSSGDSMRSDSRTTATATSRKYESRGGASVHSNGSSNNLADLYGWEVRGFASEDSIKAKDFAAEGSRPSTSGTTLSFTAPTLQRDTKFPPRNPPKIIRTEFEDPQPTISGALTPPEHSSSPTLTPCDPSPLTPDSHDKSENQSLPHHNDNTDDYFNTTILEVPAFNTEVIVRSAGHGILGPPVTAKRRPKPSTSQSEGSDFQLSPILKKGTTASKNQQSPRPATASGPDPPAQSGFTRKGLGLAVNLKNQGSAPSLTPRPTTDESAKEERVITPTREGSHSLRRKSRMSLFAH</sequence>
<accession>A0AA39QX61</accession>
<feature type="compositionally biased region" description="Polar residues" evidence="1">
    <location>
        <begin position="284"/>
        <end position="301"/>
    </location>
</feature>
<feature type="compositionally biased region" description="Polar residues" evidence="1">
    <location>
        <begin position="425"/>
        <end position="438"/>
    </location>
</feature>
<protein>
    <submittedName>
        <fullName evidence="2">Uncharacterized protein</fullName>
    </submittedName>
</protein>
<dbReference type="EMBL" id="JAFEKC020000014">
    <property type="protein sequence ID" value="KAK0510892.1"/>
    <property type="molecule type" value="Genomic_DNA"/>
</dbReference>
<evidence type="ECO:0000313" key="2">
    <source>
        <dbReference type="EMBL" id="KAK0510892.1"/>
    </source>
</evidence>
<feature type="compositionally biased region" description="Basic and acidic residues" evidence="1">
    <location>
        <begin position="312"/>
        <end position="328"/>
    </location>
</feature>
<comment type="caution">
    <text evidence="2">The sequence shown here is derived from an EMBL/GenBank/DDBJ whole genome shotgun (WGS) entry which is preliminary data.</text>
</comment>
<feature type="compositionally biased region" description="Polar residues" evidence="1">
    <location>
        <begin position="170"/>
        <end position="182"/>
    </location>
</feature>